<name>A0A074TAM7_9RHOB</name>
<gene>
    <name evidence="1" type="ORF">DL1_08615</name>
</gene>
<organism evidence="1 2">
    <name type="scientific">Thioclava dalianensis</name>
    <dbReference type="NCBI Taxonomy" id="1185766"/>
    <lineage>
        <taxon>Bacteria</taxon>
        <taxon>Pseudomonadati</taxon>
        <taxon>Pseudomonadota</taxon>
        <taxon>Alphaproteobacteria</taxon>
        <taxon>Rhodobacterales</taxon>
        <taxon>Paracoccaceae</taxon>
        <taxon>Thioclava</taxon>
    </lineage>
</organism>
<accession>A0A074TAM7</accession>
<evidence type="ECO:0000313" key="2">
    <source>
        <dbReference type="Proteomes" id="UP000027725"/>
    </source>
</evidence>
<dbReference type="STRING" id="1185766.SAMN05216224_10665"/>
<evidence type="ECO:0000313" key="1">
    <source>
        <dbReference type="EMBL" id="KEP68826.1"/>
    </source>
</evidence>
<dbReference type="RefSeq" id="WP_038067981.1">
    <property type="nucleotide sequence ID" value="NZ_FOVB01000006.1"/>
</dbReference>
<keyword evidence="2" id="KW-1185">Reference proteome</keyword>
<comment type="caution">
    <text evidence="1">The sequence shown here is derived from an EMBL/GenBank/DDBJ whole genome shotgun (WGS) entry which is preliminary data.</text>
</comment>
<dbReference type="Proteomes" id="UP000027725">
    <property type="component" value="Unassembled WGS sequence"/>
</dbReference>
<sequence>MAKYYYPDDVVISHENGQRTARLAFSVEILPDQTISIRTEKPVRWNGVDLIYLHRAVEDIWLRARDRYRAGVIEAFLSKHPLVAKSRKREQAYTAETGCTLSDGISKYRKWEKLKYGNCV</sequence>
<proteinExistence type="predicted"/>
<dbReference type="AlphaFoldDB" id="A0A074TAM7"/>
<reference evidence="1 2" key="1">
    <citation type="submission" date="2014-03" db="EMBL/GenBank/DDBJ databases">
        <title>The draft genome sequence of Thioclava dalianensis DLFJ1-1.</title>
        <authorList>
            <person name="Lai Q."/>
            <person name="Shao Z."/>
        </authorList>
    </citation>
    <scope>NUCLEOTIDE SEQUENCE [LARGE SCALE GENOMIC DNA]</scope>
    <source>
        <strain evidence="1 2">DLFJ1-1</strain>
    </source>
</reference>
<protein>
    <submittedName>
        <fullName evidence="1">Uncharacterized protein</fullName>
    </submittedName>
</protein>
<dbReference type="EMBL" id="JHEH01000023">
    <property type="protein sequence ID" value="KEP68826.1"/>
    <property type="molecule type" value="Genomic_DNA"/>
</dbReference>